<evidence type="ECO:0000313" key="2">
    <source>
        <dbReference type="Proteomes" id="UP001482620"/>
    </source>
</evidence>
<accession>A0ABV0V3L0</accession>
<reference evidence="1 2" key="1">
    <citation type="submission" date="2021-06" db="EMBL/GenBank/DDBJ databases">
        <authorList>
            <person name="Palmer J.M."/>
        </authorList>
    </citation>
    <scope>NUCLEOTIDE SEQUENCE [LARGE SCALE GENOMIC DNA]</scope>
    <source>
        <strain evidence="2">if_2019</strain>
        <tissue evidence="1">Muscle</tissue>
    </source>
</reference>
<proteinExistence type="predicted"/>
<dbReference type="EMBL" id="JAHRIQ010094203">
    <property type="protein sequence ID" value="MEQ2251956.1"/>
    <property type="molecule type" value="Genomic_DNA"/>
</dbReference>
<protein>
    <submittedName>
        <fullName evidence="1">Uncharacterized protein</fullName>
    </submittedName>
</protein>
<comment type="caution">
    <text evidence="1">The sequence shown here is derived from an EMBL/GenBank/DDBJ whole genome shotgun (WGS) entry which is preliminary data.</text>
</comment>
<sequence>MGCFCHQRCLLSSGLTPCCSFIDISIITIYVQVQLILKNLENSLFSDEKQTKKTVNLHINCCSVERKEETFSLECLHVNSPQLTFHIGVTEGEEGRTYRSSPGKHTVAQNAA</sequence>
<keyword evidence="2" id="KW-1185">Reference proteome</keyword>
<organism evidence="1 2">
    <name type="scientific">Ilyodon furcidens</name>
    <name type="common">goldbreast splitfin</name>
    <dbReference type="NCBI Taxonomy" id="33524"/>
    <lineage>
        <taxon>Eukaryota</taxon>
        <taxon>Metazoa</taxon>
        <taxon>Chordata</taxon>
        <taxon>Craniata</taxon>
        <taxon>Vertebrata</taxon>
        <taxon>Euteleostomi</taxon>
        <taxon>Actinopterygii</taxon>
        <taxon>Neopterygii</taxon>
        <taxon>Teleostei</taxon>
        <taxon>Neoteleostei</taxon>
        <taxon>Acanthomorphata</taxon>
        <taxon>Ovalentaria</taxon>
        <taxon>Atherinomorphae</taxon>
        <taxon>Cyprinodontiformes</taxon>
        <taxon>Goodeidae</taxon>
        <taxon>Ilyodon</taxon>
    </lineage>
</organism>
<evidence type="ECO:0000313" key="1">
    <source>
        <dbReference type="EMBL" id="MEQ2251956.1"/>
    </source>
</evidence>
<gene>
    <name evidence="1" type="ORF">ILYODFUR_016597</name>
</gene>
<name>A0ABV0V3L0_9TELE</name>
<dbReference type="Proteomes" id="UP001482620">
    <property type="component" value="Unassembled WGS sequence"/>
</dbReference>